<sequence length="334" mass="38830">MKQQYPFEGFNIDDEGPTELMSSFLQWINEGLYKHHSKKREKDDHYLANCLDLEFKQLNFVVAFPKKKDWFYVMSQPNKCWTDESYFKYRYTTTNCFFKTYIANATVLEYENKIVETIKGFGIPGGLPWHLTDEVYVPLSTLLPKYLESIRFFYQNGRTNWSVLETYQVKNKYHPLEVIHVTGISQQASNSLDCEFFFTAYAEFLCDGLQVPYDGISSENLHMRYVSLLWNYGILKAWSGYVSNNEDPQRPRPKKAKFNEYVVKKAQGLATKTNNVRKKKKKMKRTGRKASKQARTKKKKKRNTAGGGEKNLLFPLLVQLAGGFPPVLVSTKIG</sequence>
<evidence type="ECO:0000313" key="3">
    <source>
        <dbReference type="Proteomes" id="UP000824120"/>
    </source>
</evidence>
<proteinExistence type="predicted"/>
<gene>
    <name evidence="2" type="ORF">H5410_033221</name>
</gene>
<dbReference type="PANTHER" id="PTHR33022">
    <property type="entry name" value="DUF1985 DOMAIN-CONTAINING PROTEIN"/>
    <property type="match status" value="1"/>
</dbReference>
<dbReference type="EMBL" id="JACXVP010000006">
    <property type="protein sequence ID" value="KAG5601851.1"/>
    <property type="molecule type" value="Genomic_DNA"/>
</dbReference>
<name>A0A9J5YM64_SOLCO</name>
<dbReference type="OrthoDB" id="1939479at2759"/>
<evidence type="ECO:0000313" key="2">
    <source>
        <dbReference type="EMBL" id="KAG5601851.1"/>
    </source>
</evidence>
<dbReference type="Proteomes" id="UP000824120">
    <property type="component" value="Chromosome 6"/>
</dbReference>
<organism evidence="2 3">
    <name type="scientific">Solanum commersonii</name>
    <name type="common">Commerson's wild potato</name>
    <name type="synonym">Commerson's nightshade</name>
    <dbReference type="NCBI Taxonomy" id="4109"/>
    <lineage>
        <taxon>Eukaryota</taxon>
        <taxon>Viridiplantae</taxon>
        <taxon>Streptophyta</taxon>
        <taxon>Embryophyta</taxon>
        <taxon>Tracheophyta</taxon>
        <taxon>Spermatophyta</taxon>
        <taxon>Magnoliopsida</taxon>
        <taxon>eudicotyledons</taxon>
        <taxon>Gunneridae</taxon>
        <taxon>Pentapetalae</taxon>
        <taxon>asterids</taxon>
        <taxon>lamiids</taxon>
        <taxon>Solanales</taxon>
        <taxon>Solanaceae</taxon>
        <taxon>Solanoideae</taxon>
        <taxon>Solaneae</taxon>
        <taxon>Solanum</taxon>
    </lineage>
</organism>
<evidence type="ECO:0000256" key="1">
    <source>
        <dbReference type="SAM" id="MobiDB-lite"/>
    </source>
</evidence>
<feature type="compositionally biased region" description="Basic residues" evidence="1">
    <location>
        <begin position="275"/>
        <end position="303"/>
    </location>
</feature>
<reference evidence="2 3" key="1">
    <citation type="submission" date="2020-09" db="EMBL/GenBank/DDBJ databases">
        <title>De no assembly of potato wild relative species, Solanum commersonii.</title>
        <authorList>
            <person name="Cho K."/>
        </authorList>
    </citation>
    <scope>NUCLEOTIDE SEQUENCE [LARGE SCALE GENOMIC DNA]</scope>
    <source>
        <strain evidence="2">LZ3.2</strain>
        <tissue evidence="2">Leaf</tissue>
    </source>
</reference>
<accession>A0A9J5YM64</accession>
<keyword evidence="3" id="KW-1185">Reference proteome</keyword>
<dbReference type="AlphaFoldDB" id="A0A9J5YM64"/>
<evidence type="ECO:0008006" key="4">
    <source>
        <dbReference type="Google" id="ProtNLM"/>
    </source>
</evidence>
<comment type="caution">
    <text evidence="2">The sequence shown here is derived from an EMBL/GenBank/DDBJ whole genome shotgun (WGS) entry which is preliminary data.</text>
</comment>
<feature type="region of interest" description="Disordered" evidence="1">
    <location>
        <begin position="275"/>
        <end position="308"/>
    </location>
</feature>
<protein>
    <recommendedName>
        <fullName evidence="4">Ulp1 protease family, C-terminal catalytic domain containing protein</fullName>
    </recommendedName>
</protein>
<dbReference type="PANTHER" id="PTHR33022:SF13">
    <property type="entry name" value="UBIQUITIN-LIKE PROTEASE FAMILY PROFILE DOMAIN-CONTAINING PROTEIN"/>
    <property type="match status" value="1"/>
</dbReference>